<evidence type="ECO:0000259" key="9">
    <source>
        <dbReference type="Pfam" id="PF11708"/>
    </source>
</evidence>
<comment type="subcellular location">
    <subcellularLocation>
        <location evidence="1 7">Nucleus</location>
    </subcellularLocation>
</comment>
<gene>
    <name evidence="10" type="primary">SLU7</name>
    <name evidence="10" type="ORF">HK103_000738</name>
</gene>
<evidence type="ECO:0000313" key="10">
    <source>
        <dbReference type="EMBL" id="KAJ3253359.1"/>
    </source>
</evidence>
<dbReference type="EMBL" id="JADGKB010000112">
    <property type="protein sequence ID" value="KAJ3253359.1"/>
    <property type="molecule type" value="Genomic_DNA"/>
</dbReference>
<comment type="similarity">
    <text evidence="2 7">Belongs to the SLU7 family.</text>
</comment>
<evidence type="ECO:0000256" key="1">
    <source>
        <dbReference type="ARBA" id="ARBA00004123"/>
    </source>
</evidence>
<reference evidence="10" key="1">
    <citation type="submission" date="2020-05" db="EMBL/GenBank/DDBJ databases">
        <title>Phylogenomic resolution of chytrid fungi.</title>
        <authorList>
            <person name="Stajich J.E."/>
            <person name="Amses K."/>
            <person name="Simmons R."/>
            <person name="Seto K."/>
            <person name="Myers J."/>
            <person name="Bonds A."/>
            <person name="Quandt C.A."/>
            <person name="Barry K."/>
            <person name="Liu P."/>
            <person name="Grigoriev I."/>
            <person name="Longcore J.E."/>
            <person name="James T.Y."/>
        </authorList>
    </citation>
    <scope>NUCLEOTIDE SEQUENCE</scope>
    <source>
        <strain evidence="10">PLAUS21</strain>
    </source>
</reference>
<organism evidence="10 11">
    <name type="scientific">Boothiomyces macroporosus</name>
    <dbReference type="NCBI Taxonomy" id="261099"/>
    <lineage>
        <taxon>Eukaryota</taxon>
        <taxon>Fungi</taxon>
        <taxon>Fungi incertae sedis</taxon>
        <taxon>Chytridiomycota</taxon>
        <taxon>Chytridiomycota incertae sedis</taxon>
        <taxon>Chytridiomycetes</taxon>
        <taxon>Rhizophydiales</taxon>
        <taxon>Terramycetaceae</taxon>
        <taxon>Boothiomyces</taxon>
    </lineage>
</organism>
<evidence type="ECO:0000256" key="7">
    <source>
        <dbReference type="RuleBase" id="RU367071"/>
    </source>
</evidence>
<feature type="compositionally biased region" description="Basic and acidic residues" evidence="8">
    <location>
        <begin position="1"/>
        <end position="23"/>
    </location>
</feature>
<accession>A0AAD5Y1C5</accession>
<dbReference type="AlphaFoldDB" id="A0AAD5Y1C5"/>
<keyword evidence="6 7" id="KW-0539">Nucleus</keyword>
<dbReference type="InterPro" id="IPR021715">
    <property type="entry name" value="Slu7_dom"/>
</dbReference>
<dbReference type="PANTHER" id="PTHR12942">
    <property type="entry name" value="STEP II SPLICING FACTOR SLU7"/>
    <property type="match status" value="1"/>
</dbReference>
<dbReference type="PANTHER" id="PTHR12942:SF2">
    <property type="entry name" value="PRE-MRNA-SPLICING FACTOR SLU7"/>
    <property type="match status" value="1"/>
</dbReference>
<evidence type="ECO:0000313" key="11">
    <source>
        <dbReference type="Proteomes" id="UP001210925"/>
    </source>
</evidence>
<evidence type="ECO:0000256" key="8">
    <source>
        <dbReference type="SAM" id="MobiDB-lite"/>
    </source>
</evidence>
<feature type="region of interest" description="Disordered" evidence="8">
    <location>
        <begin position="386"/>
        <end position="432"/>
    </location>
</feature>
<dbReference type="Pfam" id="PF11708">
    <property type="entry name" value="Slu7"/>
    <property type="match status" value="1"/>
</dbReference>
<feature type="domain" description="Pre-mRNA-splicing factor SLU7" evidence="9">
    <location>
        <begin position="116"/>
        <end position="357"/>
    </location>
</feature>
<dbReference type="GO" id="GO:0000398">
    <property type="term" value="P:mRNA splicing, via spliceosome"/>
    <property type="evidence" value="ECO:0007669"/>
    <property type="project" value="UniProtKB-UniRule"/>
</dbReference>
<proteinExistence type="inferred from homology"/>
<keyword evidence="4 7" id="KW-0747">Spliceosome</keyword>
<evidence type="ECO:0000256" key="3">
    <source>
        <dbReference type="ARBA" id="ARBA00022664"/>
    </source>
</evidence>
<keyword evidence="3 7" id="KW-0507">mRNA processing</keyword>
<protein>
    <recommendedName>
        <fullName evidence="7">Pre-mRNA-splicing factor SLU7</fullName>
    </recommendedName>
</protein>
<dbReference type="Proteomes" id="UP001210925">
    <property type="component" value="Unassembled WGS sequence"/>
</dbReference>
<evidence type="ECO:0000256" key="4">
    <source>
        <dbReference type="ARBA" id="ARBA00022728"/>
    </source>
</evidence>
<feature type="region of interest" description="Disordered" evidence="8">
    <location>
        <begin position="1"/>
        <end position="25"/>
    </location>
</feature>
<comment type="caution">
    <text evidence="10">The sequence shown here is derived from an EMBL/GenBank/DDBJ whole genome shotgun (WGS) entry which is preliminary data.</text>
</comment>
<comment type="function">
    <text evidence="7">Involved in pre-mRNA splicing.</text>
</comment>
<feature type="compositionally biased region" description="Basic and acidic residues" evidence="8">
    <location>
        <begin position="403"/>
        <end position="431"/>
    </location>
</feature>
<keyword evidence="5 7" id="KW-0508">mRNA splicing</keyword>
<evidence type="ECO:0000256" key="2">
    <source>
        <dbReference type="ARBA" id="ARBA00007203"/>
    </source>
</evidence>
<name>A0AAD5Y1C5_9FUNG</name>
<sequence length="473" mass="55177">MSTEEIVREQRKAKTGEPEEKPLNPHIPLFIAKKPWYLDQELATTFKPEKIDKFDKWYDRGKFQGPAATKYRKGACENCGAMSHKTKDCLERPRKKGAKWTGLDIQPDEVVQKIELGFDAKRDRWNGYNPEEQLRQVEEWELVEEKRKAKRQEKLKDLKELDESDDEEKYAERGEAVGQRVDDKTRVTVRNLRIREDTAKYLRNLDLESAHYDPKTRTMRDNPYEGKGIPFSNVDPTQVMYAGDNFTRYTGQYAEVAKMQAFAWEAEKRGQKALANTNPTQDELMFKQYADKPNIESQLERESLLEKYGGKEHLETIPQELLLAQTEQYIEYSATGEVIKGQINIPKSRYPEDIYWRDGQWGYKCCHSLLKGSYCGGQAAIEAEQNQITRSSQKRSTKSLAEQNKEQQIENKPTKKMRTDDGELDQDKVQEAVKQMRSNKFVDGDHMTAEQLEAYRITRKRHDDPMANYVDKE</sequence>
<dbReference type="GO" id="GO:0030628">
    <property type="term" value="F:pre-mRNA 3'-splice site binding"/>
    <property type="evidence" value="ECO:0007669"/>
    <property type="project" value="UniProtKB-UniRule"/>
</dbReference>
<comment type="subunit">
    <text evidence="7">Associated with the spliceosome.</text>
</comment>
<evidence type="ECO:0000256" key="6">
    <source>
        <dbReference type="ARBA" id="ARBA00023242"/>
    </source>
</evidence>
<evidence type="ECO:0000256" key="5">
    <source>
        <dbReference type="ARBA" id="ARBA00023187"/>
    </source>
</evidence>
<dbReference type="GO" id="GO:0005681">
    <property type="term" value="C:spliceosomal complex"/>
    <property type="evidence" value="ECO:0007669"/>
    <property type="project" value="UniProtKB-UniRule"/>
</dbReference>
<keyword evidence="11" id="KW-1185">Reference proteome</keyword>
<dbReference type="InterPro" id="IPR039974">
    <property type="entry name" value="Splicing_factor_SLU7"/>
</dbReference>